<dbReference type="InterPro" id="IPR036217">
    <property type="entry name" value="MethylDNA_cys_MeTrfase_DNAb"/>
</dbReference>
<dbReference type="GO" id="GO:0005737">
    <property type="term" value="C:cytoplasm"/>
    <property type="evidence" value="ECO:0007669"/>
    <property type="project" value="UniProtKB-SubCell"/>
</dbReference>
<dbReference type="Proteomes" id="UP000032303">
    <property type="component" value="Chromosome 1"/>
</dbReference>
<dbReference type="InterPro" id="IPR001497">
    <property type="entry name" value="MethylDNA_cys_MeTrfase_AS"/>
</dbReference>
<evidence type="ECO:0000256" key="5">
    <source>
        <dbReference type="ARBA" id="ARBA00022679"/>
    </source>
</evidence>
<dbReference type="InterPro" id="IPR014048">
    <property type="entry name" value="MethylDNA_cys_MeTrfase_DNA-bd"/>
</dbReference>
<dbReference type="GO" id="GO:0006307">
    <property type="term" value="P:DNA alkylation repair"/>
    <property type="evidence" value="ECO:0007669"/>
    <property type="project" value="UniProtKB-UniRule"/>
</dbReference>
<dbReference type="InterPro" id="IPR023546">
    <property type="entry name" value="MGMT"/>
</dbReference>
<dbReference type="InterPro" id="IPR036631">
    <property type="entry name" value="MGMT_N_sf"/>
</dbReference>
<keyword evidence="5 9" id="KW-0808">Transferase</keyword>
<keyword evidence="13" id="KW-1185">Reference proteome</keyword>
<feature type="domain" description="Methylated-DNA-[protein]-cysteine S-methyltransferase DNA binding" evidence="10">
    <location>
        <begin position="82"/>
        <end position="161"/>
    </location>
</feature>
<comment type="subcellular location">
    <subcellularLocation>
        <location evidence="9">Cytoplasm</location>
    </subcellularLocation>
</comment>
<evidence type="ECO:0000256" key="3">
    <source>
        <dbReference type="ARBA" id="ARBA00022490"/>
    </source>
</evidence>
<name>A0A0C5WHJ1_9GAMM</name>
<evidence type="ECO:0000256" key="4">
    <source>
        <dbReference type="ARBA" id="ARBA00022603"/>
    </source>
</evidence>
<keyword evidence="3 9" id="KW-0963">Cytoplasm</keyword>
<dbReference type="Pfam" id="PF02870">
    <property type="entry name" value="Methyltransf_1N"/>
    <property type="match status" value="1"/>
</dbReference>
<dbReference type="SUPFAM" id="SSF46767">
    <property type="entry name" value="Methylated DNA-protein cysteine methyltransferase, C-terminal domain"/>
    <property type="match status" value="1"/>
</dbReference>
<dbReference type="STRING" id="658445.H744_1c1595"/>
<feature type="active site" description="Nucleophile; methyl group acceptor" evidence="9">
    <location>
        <position position="133"/>
    </location>
</feature>
<comment type="miscellaneous">
    <text evidence="9">This enzyme catalyzes only one turnover and therefore is not strictly catalytic. According to one definition, an enzyme is a biocatalyst that acts repeatedly and over many reaction cycles.</text>
</comment>
<dbReference type="PANTHER" id="PTHR10815:SF5">
    <property type="entry name" value="METHYLATED-DNA--PROTEIN-CYSTEINE METHYLTRANSFERASE"/>
    <property type="match status" value="1"/>
</dbReference>
<dbReference type="KEGG" id="pgb:H744_1c1595"/>
<dbReference type="FunFam" id="1.10.10.10:FF:000214">
    <property type="entry name" value="Methylated-DNA--protein-cysteine methyltransferase"/>
    <property type="match status" value="1"/>
</dbReference>
<dbReference type="Gene3D" id="1.10.10.10">
    <property type="entry name" value="Winged helix-like DNA-binding domain superfamily/Winged helix DNA-binding domain"/>
    <property type="match status" value="1"/>
</dbReference>
<protein>
    <recommendedName>
        <fullName evidence="9">Methylated-DNA--protein-cysteine methyltransferase</fullName>
        <ecNumber evidence="9">2.1.1.63</ecNumber>
    </recommendedName>
    <alternativeName>
        <fullName evidence="9">6-O-methylguanine-DNA methyltransferase</fullName>
        <shortName evidence="9">MGMT</shortName>
    </alternativeName>
    <alternativeName>
        <fullName evidence="9">O-6-methylguanine-DNA-alkyltransferase</fullName>
    </alternativeName>
</protein>
<dbReference type="EC" id="2.1.1.63" evidence="9"/>
<dbReference type="EMBL" id="CP005973">
    <property type="protein sequence ID" value="AJR06613.1"/>
    <property type="molecule type" value="Genomic_DNA"/>
</dbReference>
<evidence type="ECO:0000256" key="7">
    <source>
        <dbReference type="ARBA" id="ARBA00023204"/>
    </source>
</evidence>
<dbReference type="CDD" id="cd06445">
    <property type="entry name" value="ATase"/>
    <property type="match status" value="1"/>
</dbReference>
<gene>
    <name evidence="12" type="ORF">H744_1c1595</name>
</gene>
<dbReference type="HOGENOM" id="CLU_000445_52_2_6"/>
<dbReference type="Pfam" id="PF01035">
    <property type="entry name" value="DNA_binding_1"/>
    <property type="match status" value="1"/>
</dbReference>
<evidence type="ECO:0000259" key="10">
    <source>
        <dbReference type="Pfam" id="PF01035"/>
    </source>
</evidence>
<organism evidence="12 13">
    <name type="scientific">Photobacterium gaetbulicola Gung47</name>
    <dbReference type="NCBI Taxonomy" id="658445"/>
    <lineage>
        <taxon>Bacteria</taxon>
        <taxon>Pseudomonadati</taxon>
        <taxon>Pseudomonadota</taxon>
        <taxon>Gammaproteobacteria</taxon>
        <taxon>Vibrionales</taxon>
        <taxon>Vibrionaceae</taxon>
        <taxon>Photobacterium</taxon>
    </lineage>
</organism>
<evidence type="ECO:0000256" key="6">
    <source>
        <dbReference type="ARBA" id="ARBA00022763"/>
    </source>
</evidence>
<dbReference type="GO" id="GO:0003908">
    <property type="term" value="F:methylated-DNA-[protein]-cysteine S-methyltransferase activity"/>
    <property type="evidence" value="ECO:0007669"/>
    <property type="project" value="UniProtKB-UniRule"/>
</dbReference>
<dbReference type="HAMAP" id="MF_00772">
    <property type="entry name" value="OGT"/>
    <property type="match status" value="1"/>
</dbReference>
<comment type="catalytic activity">
    <reaction evidence="8 9">
        <text>a 6-O-methyl-2'-deoxyguanosine in DNA + L-cysteinyl-[protein] = S-methyl-L-cysteinyl-[protein] + a 2'-deoxyguanosine in DNA</text>
        <dbReference type="Rhea" id="RHEA:24000"/>
        <dbReference type="Rhea" id="RHEA-COMP:10131"/>
        <dbReference type="Rhea" id="RHEA-COMP:10132"/>
        <dbReference type="Rhea" id="RHEA-COMP:11367"/>
        <dbReference type="Rhea" id="RHEA-COMP:11368"/>
        <dbReference type="ChEBI" id="CHEBI:29950"/>
        <dbReference type="ChEBI" id="CHEBI:82612"/>
        <dbReference type="ChEBI" id="CHEBI:85445"/>
        <dbReference type="ChEBI" id="CHEBI:85448"/>
        <dbReference type="EC" id="2.1.1.63"/>
    </reaction>
</comment>
<dbReference type="InterPro" id="IPR036388">
    <property type="entry name" value="WH-like_DNA-bd_sf"/>
</dbReference>
<comment type="catalytic activity">
    <reaction evidence="1 9">
        <text>a 4-O-methyl-thymidine in DNA + L-cysteinyl-[protein] = a thymidine in DNA + S-methyl-L-cysteinyl-[protein]</text>
        <dbReference type="Rhea" id="RHEA:53428"/>
        <dbReference type="Rhea" id="RHEA-COMP:10131"/>
        <dbReference type="Rhea" id="RHEA-COMP:10132"/>
        <dbReference type="Rhea" id="RHEA-COMP:13555"/>
        <dbReference type="Rhea" id="RHEA-COMP:13556"/>
        <dbReference type="ChEBI" id="CHEBI:29950"/>
        <dbReference type="ChEBI" id="CHEBI:82612"/>
        <dbReference type="ChEBI" id="CHEBI:137386"/>
        <dbReference type="ChEBI" id="CHEBI:137387"/>
        <dbReference type="EC" id="2.1.1.63"/>
    </reaction>
</comment>
<dbReference type="PATRIC" id="fig|658445.3.peg.1724"/>
<proteinExistence type="inferred from homology"/>
<dbReference type="NCBIfam" id="TIGR00589">
    <property type="entry name" value="ogt"/>
    <property type="match status" value="1"/>
</dbReference>
<dbReference type="AlphaFoldDB" id="A0A0C5WHJ1"/>
<dbReference type="PROSITE" id="PS00374">
    <property type="entry name" value="MGMT"/>
    <property type="match status" value="1"/>
</dbReference>
<dbReference type="Gene3D" id="3.30.160.70">
    <property type="entry name" value="Methylated DNA-protein cysteine methyltransferase domain"/>
    <property type="match status" value="1"/>
</dbReference>
<evidence type="ECO:0000256" key="9">
    <source>
        <dbReference type="HAMAP-Rule" id="MF_00772"/>
    </source>
</evidence>
<evidence type="ECO:0000256" key="2">
    <source>
        <dbReference type="ARBA" id="ARBA00008711"/>
    </source>
</evidence>
<evidence type="ECO:0000313" key="13">
    <source>
        <dbReference type="Proteomes" id="UP000032303"/>
    </source>
</evidence>
<comment type="similarity">
    <text evidence="2 9">Belongs to the MGMT family.</text>
</comment>
<accession>A0A0C5WHJ1</accession>
<keyword evidence="7 9" id="KW-0234">DNA repair</keyword>
<evidence type="ECO:0000313" key="12">
    <source>
        <dbReference type="EMBL" id="AJR06613.1"/>
    </source>
</evidence>
<keyword evidence="6 9" id="KW-0227">DNA damage</keyword>
<comment type="function">
    <text evidence="9">Involved in the cellular defense against the biological effects of O6-methylguanine (O6-MeG) and O4-methylthymine (O4-MeT) in DNA. Repairs the methylated nucleobase in DNA by stoichiometrically transferring the methyl group to a cysteine residue in the enzyme. This is a suicide reaction: the enzyme is irreversibly inactivated.</text>
</comment>
<sequence length="166" mass="18193">MAKLFDPLFMENVMSNQLINTPIGWLNVRASGGAITAIEFAVDPELEQQPSETTAHCCRQLAEYFNGQREHFEVKLDMAGTDFQKTVWLALGGIEYGETCSYGDIANHIGNPKAVRAVGAANGKNPVPIIVPCHRVIGRSGKLTGYAGGLDIKVWLLEHEKQHMAK</sequence>
<keyword evidence="4 9" id="KW-0489">Methyltransferase</keyword>
<feature type="domain" description="Methylguanine DNA methyltransferase ribonuclease-like" evidence="11">
    <location>
        <begin position="17"/>
        <end position="77"/>
    </location>
</feature>
<evidence type="ECO:0000256" key="8">
    <source>
        <dbReference type="ARBA" id="ARBA00049348"/>
    </source>
</evidence>
<evidence type="ECO:0000256" key="1">
    <source>
        <dbReference type="ARBA" id="ARBA00001286"/>
    </source>
</evidence>
<dbReference type="InterPro" id="IPR008332">
    <property type="entry name" value="MethylG_MeTrfase_N"/>
</dbReference>
<evidence type="ECO:0000259" key="11">
    <source>
        <dbReference type="Pfam" id="PF02870"/>
    </source>
</evidence>
<dbReference type="PANTHER" id="PTHR10815">
    <property type="entry name" value="METHYLATED-DNA--PROTEIN-CYSTEINE METHYLTRANSFERASE"/>
    <property type="match status" value="1"/>
</dbReference>
<dbReference type="GO" id="GO:0032259">
    <property type="term" value="P:methylation"/>
    <property type="evidence" value="ECO:0007669"/>
    <property type="project" value="UniProtKB-KW"/>
</dbReference>
<reference evidence="12 13" key="1">
    <citation type="submission" date="2013-05" db="EMBL/GenBank/DDBJ databases">
        <title>Complete genome sequence of the lipase-producing bacterium Photobacterium gaetbulicola Gung47.</title>
        <authorList>
            <person name="Kim Y.-O."/>
        </authorList>
    </citation>
    <scope>NUCLEOTIDE SEQUENCE [LARGE SCALE GENOMIC DNA]</scope>
    <source>
        <strain evidence="12 13">Gung47</strain>
    </source>
</reference>
<dbReference type="SUPFAM" id="SSF53155">
    <property type="entry name" value="Methylated DNA-protein cysteine methyltransferase domain"/>
    <property type="match status" value="1"/>
</dbReference>